<evidence type="ECO:0000313" key="3">
    <source>
        <dbReference type="Proteomes" id="UP001410394"/>
    </source>
</evidence>
<comment type="caution">
    <text evidence="2">The sequence shown here is derived from an EMBL/GenBank/DDBJ whole genome shotgun (WGS) entry which is preliminary data.</text>
</comment>
<keyword evidence="3" id="KW-1185">Reference proteome</keyword>
<evidence type="ECO:0000256" key="1">
    <source>
        <dbReference type="SAM" id="MobiDB-lite"/>
    </source>
</evidence>
<gene>
    <name evidence="2" type="ORF">ABDB84_00425</name>
</gene>
<proteinExistence type="predicted"/>
<dbReference type="RefSeq" id="WP_345917690.1">
    <property type="nucleotide sequence ID" value="NZ_JBDIVE010000001.1"/>
</dbReference>
<organism evidence="2 3">
    <name type="scientific">Uliginosibacterium sediminicola</name>
    <dbReference type="NCBI Taxonomy" id="2024550"/>
    <lineage>
        <taxon>Bacteria</taxon>
        <taxon>Pseudomonadati</taxon>
        <taxon>Pseudomonadota</taxon>
        <taxon>Betaproteobacteria</taxon>
        <taxon>Rhodocyclales</taxon>
        <taxon>Zoogloeaceae</taxon>
        <taxon>Uliginosibacterium</taxon>
    </lineage>
</organism>
<accession>A0ABU9YT78</accession>
<feature type="compositionally biased region" description="Basic and acidic residues" evidence="1">
    <location>
        <begin position="286"/>
        <end position="298"/>
    </location>
</feature>
<name>A0ABU9YT78_9RHOO</name>
<sequence length="309" mass="34710">MPSKDKTAKAVRTLVECSPHRTTGGGFYKGLMDHHAEYESHIEELAIKTFVLCHDVRKISSQPITETYELDGRLHGYTPDFIVDAFVPQLRIEVKSLAHLAKGGSRSDKYLAIAAAYRQQHFPFSFLVDAQLEAQPRRENVELLWRYANSTVPTHVVEQATLALTRGPLAVPELLATTSLALVDVWTLVATKHLCFDWGTRLDRHTSVVSLPDQPFGGLRLEDVLSSTRYGGLLAEMAMGRRPTDRRLLADAATWRRHDCPLEPWSFVGGTALKTPLRSLEPTEQFPRDSQRRRDFAPGKRPFPARDAG</sequence>
<dbReference type="Proteomes" id="UP001410394">
    <property type="component" value="Unassembled WGS sequence"/>
</dbReference>
<feature type="region of interest" description="Disordered" evidence="1">
    <location>
        <begin position="278"/>
        <end position="309"/>
    </location>
</feature>
<dbReference type="EMBL" id="JBDIVE010000001">
    <property type="protein sequence ID" value="MEN3066919.1"/>
    <property type="molecule type" value="Genomic_DNA"/>
</dbReference>
<evidence type="ECO:0008006" key="4">
    <source>
        <dbReference type="Google" id="ProtNLM"/>
    </source>
</evidence>
<reference evidence="2 3" key="1">
    <citation type="journal article" date="2018" name="Int. J. Syst. Evol. Microbiol.">
        <title>Uliginosibacterium sediminicola sp. nov., isolated from freshwater sediment.</title>
        <authorList>
            <person name="Hwang W.M."/>
            <person name="Kim S.M."/>
            <person name="Kang K."/>
            <person name="Ahn T.Y."/>
        </authorList>
    </citation>
    <scope>NUCLEOTIDE SEQUENCE [LARGE SCALE GENOMIC DNA]</scope>
    <source>
        <strain evidence="2 3">M1-21</strain>
    </source>
</reference>
<evidence type="ECO:0000313" key="2">
    <source>
        <dbReference type="EMBL" id="MEN3066919.1"/>
    </source>
</evidence>
<protein>
    <recommendedName>
        <fullName evidence="4">TnsA endonuclease-like protein</fullName>
    </recommendedName>
</protein>